<evidence type="ECO:0000313" key="2">
    <source>
        <dbReference type="EMBL" id="THE65658.1"/>
    </source>
</evidence>
<dbReference type="NCBIfam" id="TIGR04207">
    <property type="entry name" value="halo_sig_pep"/>
    <property type="match status" value="1"/>
</dbReference>
<dbReference type="InterPro" id="IPR013783">
    <property type="entry name" value="Ig-like_fold"/>
</dbReference>
<evidence type="ECO:0008006" key="4">
    <source>
        <dbReference type="Google" id="ProtNLM"/>
    </source>
</evidence>
<dbReference type="Gene3D" id="2.60.40.10">
    <property type="entry name" value="Immunoglobulins"/>
    <property type="match status" value="2"/>
</dbReference>
<dbReference type="Proteomes" id="UP000318864">
    <property type="component" value="Unassembled WGS sequence"/>
</dbReference>
<name>A0A4S3TSQ7_9EURY</name>
<sequence length="1371" mass="147851">MTRDDTTSYRAKGRAVFLAAIMVLSVVAMSTAFVGGAAAVEDVDGDGIDATPSTIGEESTHEFSVEVDSAGFDSNNLNEIELDYSNFANSGDTLNGVENTEDVTVEVDGEAVDLSDVTLNGDNQGIIDVDNTDVAGELGTDSEISVSIQNVLNPGDNVEATETVGVTVHDDDDVDVTTGSDDLGLTTTTVDIDVDPVDDTVEIEEGTSYTVTLTDDENNPVEGVTVEYTGDDPEELTVESDGEGPAESDEAGQVVFDAEATQEGDYSLSFQEQRTDEETTADLFVRSAEGDNALITGEITDRERTAIDSETAESLQVTITEVDTGEEFVNSQALADFHELDENEYVDSAGFSPGEPDTYNIELAVLDADGSQYEFSVNDPEEEFRSFDGVTETVNVDQNDDLNFRLERIEDADRLTVLDDGERDTVEDAEDYPVETDRLESETVDADETVDLDVFVESKEFGEDNDVLEPYALQTGEVESTVADVDGTEDGADLADANVDLDPDTNLDTDENGLSTVDVSLTGVDYDDLDGNVDVDLHFNASSNVSEANDEVTITFVPDVGDTGTLSGEVDVINEDILVGVEDTQSNIYAESGIPVHAVQQDVVDDSTVTVTTDGTEFEELDQDDLTLEGIEDYDAHPEELAISPAPDAIAGDETGTGDVDLTEGNQVRVVTYDETGEVIVQDPRSDYLTTTDADSDLELVQNETDRSLEVHDDGADEDGDFQLHFLADGEYQVQQKVELTNTTSDESVTAWKNMTVDEDPSASQDIQTNTEDVFTDQQDLRFNAIDEQYDDDRAIPTDYTNDQGDFELLNLPVDVTESEEYVVIAGPGGDTGDAETDYGFANFAGYDTVDVHANAQTGQLNTDLSVQEFEPDREVIYDLDVTVADEEKYTEIPFEGETEVQVTAQQRLAGEDEDAFDDATGVDLVLDRVDMGTNVDELGTLADTTVTTNDDGVATTTFEAVVQQEGDPGELNISAALEEETAEGENFATEDEEEAQIEVFGAGEITGDVVDESGDNFGGIDRATVELYDRDIGYDEEDRLQEVETGPEGSFTFTEVETGNDYRVIAEFDGETGYTDVDDLSGGTTNADVVITGIEAPEGFDVVELDDVTATQGETVDVTASVANTGADDDEQEVTLTIEGTEIELTEEVEIDAGEQEDVTFEGIETGALEGDYTLTVTPEMGEEMSATLTVEEQAESNFAITEVDPAEDIEAGFFEQVEIDVTVENDGDEPDTQDVEFVFAGDVADSEELELEAGESETVTLSTTVTQEGDWHVQTLDDESETYQITFNGDAEDAGIAVTDNPVTDTTGDGLANDVRGDGSFSILDVQTLFDNLDNDEVQENAEVFNFSGIDDDEVSILDVQALFDQLSE</sequence>
<feature type="region of interest" description="Disordered" evidence="1">
    <location>
        <begin position="230"/>
        <end position="249"/>
    </location>
</feature>
<dbReference type="EMBL" id="RBZW01000017">
    <property type="protein sequence ID" value="THE65658.1"/>
    <property type="molecule type" value="Genomic_DNA"/>
</dbReference>
<evidence type="ECO:0000313" key="3">
    <source>
        <dbReference type="Proteomes" id="UP000318864"/>
    </source>
</evidence>
<gene>
    <name evidence="2" type="ORF">D8Y22_06545</name>
</gene>
<keyword evidence="3" id="KW-1185">Reference proteome</keyword>
<organism evidence="2 3">
    <name type="scientific">Salinadaptatus halalkaliphilus</name>
    <dbReference type="NCBI Taxonomy" id="2419781"/>
    <lineage>
        <taxon>Archaea</taxon>
        <taxon>Methanobacteriati</taxon>
        <taxon>Methanobacteriota</taxon>
        <taxon>Stenosarchaea group</taxon>
        <taxon>Halobacteria</taxon>
        <taxon>Halobacteriales</taxon>
        <taxon>Natrialbaceae</taxon>
        <taxon>Salinadaptatus</taxon>
    </lineage>
</organism>
<protein>
    <recommendedName>
        <fullName evidence="4">CARDB domain-containing protein</fullName>
    </recommendedName>
</protein>
<accession>A0A4S3TSQ7</accession>
<evidence type="ECO:0000256" key="1">
    <source>
        <dbReference type="SAM" id="MobiDB-lite"/>
    </source>
</evidence>
<proteinExistence type="predicted"/>
<comment type="caution">
    <text evidence="2">The sequence shown here is derived from an EMBL/GenBank/DDBJ whole genome shotgun (WGS) entry which is preliminary data.</text>
</comment>
<dbReference type="InterPro" id="IPR026452">
    <property type="entry name" value="Surf_glycop_sig_pep"/>
</dbReference>
<reference evidence="2 3" key="1">
    <citation type="submission" date="2018-10" db="EMBL/GenBank/DDBJ databases">
        <title>Natronolimnobius sp. XQ-INN 246 isolated from Inner Mongolia Autonomous Region of China.</title>
        <authorList>
            <person name="Xue Q."/>
        </authorList>
    </citation>
    <scope>NUCLEOTIDE SEQUENCE [LARGE SCALE GENOMIC DNA]</scope>
    <source>
        <strain evidence="2 3">XQ-INN 246</strain>
    </source>
</reference>